<gene>
    <name evidence="2" type="ORF">QJ048_01190</name>
</gene>
<name>A0ABT6R8Z3_9BACT</name>
<evidence type="ECO:0000313" key="2">
    <source>
        <dbReference type="EMBL" id="MDI3318362.1"/>
    </source>
</evidence>
<proteinExistence type="predicted"/>
<dbReference type="Gene3D" id="3.20.20.80">
    <property type="entry name" value="Glycosidases"/>
    <property type="match status" value="1"/>
</dbReference>
<dbReference type="SUPFAM" id="SSF52317">
    <property type="entry name" value="Class I glutamine amidotransferase-like"/>
    <property type="match status" value="1"/>
</dbReference>
<keyword evidence="3" id="KW-1185">Reference proteome</keyword>
<feature type="chain" id="PRO_5046037091" description="Beta-galactosidase trimerisation domain-containing protein" evidence="1">
    <location>
        <begin position="22"/>
        <end position="727"/>
    </location>
</feature>
<dbReference type="SUPFAM" id="SSF51445">
    <property type="entry name" value="(Trans)glycosidases"/>
    <property type="match status" value="1"/>
</dbReference>
<dbReference type="Proteomes" id="UP001226434">
    <property type="component" value="Unassembled WGS sequence"/>
</dbReference>
<dbReference type="EMBL" id="JASBRG010000001">
    <property type="protein sequence ID" value="MDI3318362.1"/>
    <property type="molecule type" value="Genomic_DNA"/>
</dbReference>
<keyword evidence="1" id="KW-0732">Signal</keyword>
<protein>
    <recommendedName>
        <fullName evidence="4">Beta-galactosidase trimerisation domain-containing protein</fullName>
    </recommendedName>
</protein>
<feature type="signal peptide" evidence="1">
    <location>
        <begin position="1"/>
        <end position="21"/>
    </location>
</feature>
<evidence type="ECO:0000256" key="1">
    <source>
        <dbReference type="SAM" id="SignalP"/>
    </source>
</evidence>
<dbReference type="InterPro" id="IPR017853">
    <property type="entry name" value="GH"/>
</dbReference>
<organism evidence="2 3">
    <name type="scientific">Pinibacter soli</name>
    <dbReference type="NCBI Taxonomy" id="3044211"/>
    <lineage>
        <taxon>Bacteria</taxon>
        <taxon>Pseudomonadati</taxon>
        <taxon>Bacteroidota</taxon>
        <taxon>Chitinophagia</taxon>
        <taxon>Chitinophagales</taxon>
        <taxon>Chitinophagaceae</taxon>
        <taxon>Pinibacter</taxon>
    </lineage>
</organism>
<reference evidence="2 3" key="1">
    <citation type="submission" date="2023-05" db="EMBL/GenBank/DDBJ databases">
        <title>Genome sequence of Pinibacter sp. MAH-24.</title>
        <authorList>
            <person name="Huq M.A."/>
        </authorList>
    </citation>
    <scope>NUCLEOTIDE SEQUENCE [LARGE SCALE GENOMIC DNA]</scope>
    <source>
        <strain evidence="2 3">MAH-24</strain>
    </source>
</reference>
<dbReference type="CDD" id="cd03143">
    <property type="entry name" value="A4_beta-galactosidase_middle_domain"/>
    <property type="match status" value="1"/>
</dbReference>
<sequence>MKKNHSYILLMLLLAGAKNFAQQPNPTDTIRTKTFPAAVQFTPVPSGKGWRDEPLPLSDELMKETMHNIVAHGFTHIASGEFSKGGANEQVLNYAQKIGMKVDWTSNGVQLFKRNDPPPFSVYSPEYMNAVRKQIDPVLGSIKKLSNPNTMFPFMDEPFHADTTAFDYRKETADAFKKQYGYVMPASYAEAKKDPKKHLDFVNFQSSTFVVAWKNIYKEVKAFDARPKIVMTHDSHNTMGGGVESDSRYGIDDIFHWGGEYADMFLYDIYPYTMFDYRYGEYGKLPNPRISQMHYTMAQMRNLTTTYKKELGFWLGTYNEGWFRRYMNAEMEKQYWGERELAYTAIANGANFIITGINIPQDARHWDDLGKGMRAIQKVGGEILTAPKLRSRACFLFPRSQYVQLNEEYFNVGLTFELCQRAFGEMDIIHEEQVTDEKMNGYDILVLADVKVLPAQVAANIERFVENGGIVIADCVPQQDATLQPLQSMKKLFGVNSASTDRALQKGQWNPFSMLPAQWAHGLKTPPPMPEKVFDKAAGNAFGKQYDLNIVSPRNCQNAEGNIVAKMNSGEPLLIQKQTGKGKTYLLGFCLQDTYFQTYLKEDTASRNQLYDLIHNIFADTKISSHAYSSNPDMEVTVRASDKAAYVFVINHESSNPVSDLTLSGLGFEPGEVMDVEWGRPVAFTNENGQTKFTIMAVEGTPTGVTRLLKVTPKNNSMASIKKQTND</sequence>
<dbReference type="InterPro" id="IPR029062">
    <property type="entry name" value="Class_I_gatase-like"/>
</dbReference>
<accession>A0ABT6R8Z3</accession>
<evidence type="ECO:0008006" key="4">
    <source>
        <dbReference type="Google" id="ProtNLM"/>
    </source>
</evidence>
<dbReference type="RefSeq" id="WP_282332487.1">
    <property type="nucleotide sequence ID" value="NZ_JASBRG010000001.1"/>
</dbReference>
<evidence type="ECO:0000313" key="3">
    <source>
        <dbReference type="Proteomes" id="UP001226434"/>
    </source>
</evidence>
<dbReference type="Gene3D" id="3.40.50.880">
    <property type="match status" value="1"/>
</dbReference>
<comment type="caution">
    <text evidence="2">The sequence shown here is derived from an EMBL/GenBank/DDBJ whole genome shotgun (WGS) entry which is preliminary data.</text>
</comment>